<dbReference type="STRING" id="7574.A0A1S3HJ72"/>
<evidence type="ECO:0000259" key="3">
    <source>
        <dbReference type="Pfam" id="PF10421"/>
    </source>
</evidence>
<dbReference type="CDD" id="cd05400">
    <property type="entry name" value="NT_2-5OAS_ClassI-CCAase"/>
    <property type="match status" value="1"/>
</dbReference>
<protein>
    <submittedName>
        <fullName evidence="5">2'-5'-oligoadenylate synthase 1</fullName>
    </submittedName>
</protein>
<feature type="domain" description="Polymerase nucleotidyl transferase" evidence="2">
    <location>
        <begin position="40"/>
        <end position="101"/>
    </location>
</feature>
<feature type="domain" description="2'-5'-oligoadenylate synthetase 1" evidence="3">
    <location>
        <begin position="158"/>
        <end position="328"/>
    </location>
</feature>
<dbReference type="GO" id="GO:0003725">
    <property type="term" value="F:double-stranded RNA binding"/>
    <property type="evidence" value="ECO:0007669"/>
    <property type="project" value="TreeGrafter"/>
</dbReference>
<accession>A0A1S3HJ72</accession>
<gene>
    <name evidence="5" type="primary">LOC106154994</name>
</gene>
<dbReference type="Gene3D" id="3.30.460.10">
    <property type="entry name" value="Beta Polymerase, domain 2"/>
    <property type="match status" value="1"/>
</dbReference>
<dbReference type="PANTHER" id="PTHR11258:SF11">
    <property type="entry name" value="C2H2-TYPE DOMAIN-CONTAINING PROTEIN"/>
    <property type="match status" value="1"/>
</dbReference>
<dbReference type="GO" id="GO:0016020">
    <property type="term" value="C:membrane"/>
    <property type="evidence" value="ECO:0007669"/>
    <property type="project" value="TreeGrafter"/>
</dbReference>
<evidence type="ECO:0000313" key="4">
    <source>
        <dbReference type="Proteomes" id="UP000085678"/>
    </source>
</evidence>
<keyword evidence="4" id="KW-1185">Reference proteome</keyword>
<dbReference type="RefSeq" id="XP_013385039.1">
    <property type="nucleotide sequence ID" value="XM_013529585.1"/>
</dbReference>
<organism evidence="4 5">
    <name type="scientific">Lingula anatina</name>
    <name type="common">Brachiopod</name>
    <name type="synonym">Lingula unguis</name>
    <dbReference type="NCBI Taxonomy" id="7574"/>
    <lineage>
        <taxon>Eukaryota</taxon>
        <taxon>Metazoa</taxon>
        <taxon>Spiralia</taxon>
        <taxon>Lophotrochozoa</taxon>
        <taxon>Brachiopoda</taxon>
        <taxon>Linguliformea</taxon>
        <taxon>Lingulata</taxon>
        <taxon>Lingulida</taxon>
        <taxon>Linguloidea</taxon>
        <taxon>Lingulidae</taxon>
        <taxon>Lingula</taxon>
    </lineage>
</organism>
<sequence length="333" mass="37979">MAQGFQSVFSKAQSASEVNVFISTYLQPNDYFSRACGVAIDELVRYLQTKVSKNVRSVIKGGSLGKGTGLRDTSDIDCVVFINYDGDIRSSIQAMSGPWLQKIIQKIRHSLENRTSPDEFKVVDETRHAVKLRYKRGSFTCDVDLLPAIDILGKGTPQQVYDAMEAASESMRGYCSASLVQLQVEFVKCQHPVVKDLIRFVKHWKNEYFRGFAHNVTLPSSYLLELLCIKVWEMTGRPWSMDKRKGLKAVMWLLTKPSHLLVQWQMHYYDHSNCPLPNTNRLSVRDPANPFNDLCSGFSSTSWDTIDYVVKQTLKAPMFHGLRMDPPWDIFTD</sequence>
<dbReference type="InterPro" id="IPR043519">
    <property type="entry name" value="NT_sf"/>
</dbReference>
<dbReference type="PROSITE" id="PS50152">
    <property type="entry name" value="25A_SYNTH_3"/>
    <property type="match status" value="1"/>
</dbReference>
<dbReference type="Pfam" id="PF10421">
    <property type="entry name" value="OAS1_C"/>
    <property type="match status" value="1"/>
</dbReference>
<evidence type="ECO:0000313" key="5">
    <source>
        <dbReference type="RefSeq" id="XP_013385039.1"/>
    </source>
</evidence>
<dbReference type="KEGG" id="lak:106154994"/>
<dbReference type="InParanoid" id="A0A1S3HJ72"/>
<dbReference type="Proteomes" id="UP000085678">
    <property type="component" value="Unplaced"/>
</dbReference>
<dbReference type="PANTHER" id="PTHR11258">
    <property type="entry name" value="2-5 OLIGOADENYLATE SYNTHETASE"/>
    <property type="match status" value="1"/>
</dbReference>
<evidence type="ECO:0000259" key="2">
    <source>
        <dbReference type="Pfam" id="PF01909"/>
    </source>
</evidence>
<dbReference type="SUPFAM" id="SSF81301">
    <property type="entry name" value="Nucleotidyltransferase"/>
    <property type="match status" value="1"/>
</dbReference>
<proteinExistence type="inferred from homology"/>
<reference evidence="5" key="1">
    <citation type="submission" date="2025-08" db="UniProtKB">
        <authorList>
            <consortium name="RefSeq"/>
        </authorList>
    </citation>
    <scope>IDENTIFICATION</scope>
    <source>
        <tissue evidence="5">Gonads</tissue>
    </source>
</reference>
<dbReference type="GO" id="GO:0005654">
    <property type="term" value="C:nucleoplasm"/>
    <property type="evidence" value="ECO:0007669"/>
    <property type="project" value="TreeGrafter"/>
</dbReference>
<dbReference type="GO" id="GO:0001730">
    <property type="term" value="F:2'-5'-oligoadenylate synthetase activity"/>
    <property type="evidence" value="ECO:0007669"/>
    <property type="project" value="TreeGrafter"/>
</dbReference>
<dbReference type="GO" id="GO:0005829">
    <property type="term" value="C:cytosol"/>
    <property type="evidence" value="ECO:0007669"/>
    <property type="project" value="TreeGrafter"/>
</dbReference>
<dbReference type="OrthoDB" id="1885901at2759"/>
<dbReference type="InterPro" id="IPR002934">
    <property type="entry name" value="Polymerase_NTP_transf_dom"/>
</dbReference>
<comment type="similarity">
    <text evidence="1">Belongs to the 2-5A synthase family.</text>
</comment>
<dbReference type="Gene3D" id="1.10.1410.20">
    <property type="entry name" value="2'-5'-oligoadenylate synthetase 1, domain 2"/>
    <property type="match status" value="1"/>
</dbReference>
<dbReference type="SUPFAM" id="SSF81631">
    <property type="entry name" value="PAP/OAS1 substrate-binding domain"/>
    <property type="match status" value="1"/>
</dbReference>
<dbReference type="InterPro" id="IPR018952">
    <property type="entry name" value="2-5-oligoAdlate_synth_1_dom2/C"/>
</dbReference>
<dbReference type="Pfam" id="PF01909">
    <property type="entry name" value="NTP_transf_2"/>
    <property type="match status" value="1"/>
</dbReference>
<evidence type="ECO:0000256" key="1">
    <source>
        <dbReference type="ARBA" id="ARBA00009526"/>
    </source>
</evidence>
<dbReference type="GeneID" id="106154994"/>
<name>A0A1S3HJ72_LINAN</name>
<dbReference type="InterPro" id="IPR006116">
    <property type="entry name" value="NT_2-5OAS_ClassI-CCAase"/>
</dbReference>
<dbReference type="AlphaFoldDB" id="A0A1S3HJ72"/>